<dbReference type="Proteomes" id="UP001177140">
    <property type="component" value="Unassembled WGS sequence"/>
</dbReference>
<dbReference type="EMBL" id="JAJJMA010102104">
    <property type="protein sequence ID" value="MCL7030463.1"/>
    <property type="molecule type" value="Genomic_DNA"/>
</dbReference>
<reference evidence="2" key="1">
    <citation type="submission" date="2022-03" db="EMBL/GenBank/DDBJ databases">
        <title>A functionally conserved STORR gene fusion in Papaver species that diverged 16.8 million years ago.</title>
        <authorList>
            <person name="Catania T."/>
        </authorList>
    </citation>
    <scope>NUCLEOTIDE SEQUENCE</scope>
    <source>
        <strain evidence="2">S-191538</strain>
    </source>
</reference>
<gene>
    <name evidence="2" type="ORF">MKW94_013437</name>
</gene>
<name>A0AA41SC97_PAPNU</name>
<evidence type="ECO:0000313" key="3">
    <source>
        <dbReference type="Proteomes" id="UP001177140"/>
    </source>
</evidence>
<feature type="transmembrane region" description="Helical" evidence="1">
    <location>
        <begin position="12"/>
        <end position="36"/>
    </location>
</feature>
<evidence type="ECO:0000256" key="1">
    <source>
        <dbReference type="SAM" id="Phobius"/>
    </source>
</evidence>
<keyword evidence="1" id="KW-1133">Transmembrane helix</keyword>
<keyword evidence="3" id="KW-1185">Reference proteome</keyword>
<evidence type="ECO:0000313" key="2">
    <source>
        <dbReference type="EMBL" id="MCL7030463.1"/>
    </source>
</evidence>
<proteinExistence type="predicted"/>
<protein>
    <submittedName>
        <fullName evidence="2">Uncharacterized protein</fullName>
    </submittedName>
</protein>
<keyword evidence="1" id="KW-0812">Transmembrane</keyword>
<sequence length="128" mass="14012">MGGVPEPLRKLGTAAGIFFGEVITVSLASSLTIRLMPSASEAKRRYACADLLTMHSFVVCRKKVRHLVGKGFSLCKLCKGNSKVECSPLYDHVAIIHVSSLYVKETVMCLLLSFRVQRCLNCLGKGYS</sequence>
<comment type="caution">
    <text evidence="2">The sequence shown here is derived from an EMBL/GenBank/DDBJ whole genome shotgun (WGS) entry which is preliminary data.</text>
</comment>
<accession>A0AA41SC97</accession>
<keyword evidence="1" id="KW-0472">Membrane</keyword>
<dbReference type="AlphaFoldDB" id="A0AA41SC97"/>
<organism evidence="2 3">
    <name type="scientific">Papaver nudicaule</name>
    <name type="common">Iceland poppy</name>
    <dbReference type="NCBI Taxonomy" id="74823"/>
    <lineage>
        <taxon>Eukaryota</taxon>
        <taxon>Viridiplantae</taxon>
        <taxon>Streptophyta</taxon>
        <taxon>Embryophyta</taxon>
        <taxon>Tracheophyta</taxon>
        <taxon>Spermatophyta</taxon>
        <taxon>Magnoliopsida</taxon>
        <taxon>Ranunculales</taxon>
        <taxon>Papaveraceae</taxon>
        <taxon>Papaveroideae</taxon>
        <taxon>Papaver</taxon>
    </lineage>
</organism>